<dbReference type="KEGG" id="pms:KNP414_01338"/>
<feature type="domain" description="Rhodanese" evidence="1">
    <location>
        <begin position="102"/>
        <end position="186"/>
    </location>
</feature>
<dbReference type="EMBL" id="CP002869">
    <property type="protein sequence ID" value="AEI39902.1"/>
    <property type="molecule type" value="Genomic_DNA"/>
</dbReference>
<dbReference type="InterPro" id="IPR050229">
    <property type="entry name" value="GlpE_sulfurtransferase"/>
</dbReference>
<dbReference type="CDD" id="cd00291">
    <property type="entry name" value="SirA_YedF_YeeD"/>
    <property type="match status" value="1"/>
</dbReference>
<dbReference type="Pfam" id="PF01206">
    <property type="entry name" value="TusA"/>
    <property type="match status" value="1"/>
</dbReference>
<dbReference type="SUPFAM" id="SSF64307">
    <property type="entry name" value="SirA-like"/>
    <property type="match status" value="1"/>
</dbReference>
<dbReference type="Gene3D" id="3.30.110.40">
    <property type="entry name" value="TusA-like domain"/>
    <property type="match status" value="1"/>
</dbReference>
<reference evidence="3" key="1">
    <citation type="submission" date="2011-06" db="EMBL/GenBank/DDBJ databases">
        <title>Complete genome sequence of Paenibacillus mucilaginosus KNP414.</title>
        <authorList>
            <person name="Wang J."/>
            <person name="Hu S."/>
            <person name="Hu X."/>
            <person name="Zhang B."/>
            <person name="Dong D."/>
            <person name="Zhang S."/>
            <person name="Zhao K."/>
            <person name="Wu D."/>
        </authorList>
    </citation>
    <scope>NUCLEOTIDE SEQUENCE [LARGE SCALE GENOMIC DNA]</scope>
    <source>
        <strain evidence="3">KNP414</strain>
    </source>
</reference>
<dbReference type="InterPro" id="IPR036873">
    <property type="entry name" value="Rhodanese-like_dom_sf"/>
</dbReference>
<dbReference type="PROSITE" id="PS50206">
    <property type="entry name" value="RHODANESE_3"/>
    <property type="match status" value="1"/>
</dbReference>
<reference evidence="2 3" key="2">
    <citation type="journal article" date="2013" name="Genome Announc.">
        <title>Genome Sequence of Growth-Improving Paenibacillus mucilaginosus Strain KNP414.</title>
        <authorList>
            <person name="Lu J.J."/>
            <person name="Wang J.F."/>
            <person name="Hu X.F."/>
        </authorList>
    </citation>
    <scope>NUCLEOTIDE SEQUENCE [LARGE SCALE GENOMIC DNA]</scope>
    <source>
        <strain evidence="2 3">KNP414</strain>
    </source>
</reference>
<dbReference type="Gene3D" id="3.40.250.10">
    <property type="entry name" value="Rhodanese-like domain"/>
    <property type="match status" value="1"/>
</dbReference>
<evidence type="ECO:0000313" key="3">
    <source>
        <dbReference type="Proteomes" id="UP000006620"/>
    </source>
</evidence>
<proteinExistence type="predicted"/>
<dbReference type="Pfam" id="PF00581">
    <property type="entry name" value="Rhodanese"/>
    <property type="match status" value="1"/>
</dbReference>
<sequence>MIIKSNQMVDAKGLACPMPIVRTKKAMNELEAGHVMEVQATDRGSAADLRAWAESAGHQYLGTVEDGGLLKHYLRKSAGEELQEKKHPHKAGNDELQRLLTAGDALTVLDVRESAEYLFGHIPGSVSIPLGELRARIGELDGEKPLYVVCRTGSRSDLAAQLLAEAGFAKVYNVLPGMSGWSGMKVSEVQS</sequence>
<dbReference type="RefSeq" id="WP_013915064.1">
    <property type="nucleotide sequence ID" value="NC_015690.1"/>
</dbReference>
<gene>
    <name evidence="2" type="ordered locus">KNP414_01338</name>
</gene>
<dbReference type="PATRIC" id="fig|1036673.3.peg.1170"/>
<dbReference type="AlphaFoldDB" id="F8FJD9"/>
<name>F8FJD9_PAEMK</name>
<dbReference type="InterPro" id="IPR001763">
    <property type="entry name" value="Rhodanese-like_dom"/>
</dbReference>
<dbReference type="Proteomes" id="UP000006620">
    <property type="component" value="Chromosome"/>
</dbReference>
<evidence type="ECO:0000313" key="2">
    <source>
        <dbReference type="EMBL" id="AEI39902.1"/>
    </source>
</evidence>
<accession>F8FJD9</accession>
<dbReference type="CDD" id="cd00158">
    <property type="entry name" value="RHOD"/>
    <property type="match status" value="1"/>
</dbReference>
<dbReference type="PANTHER" id="PTHR43031">
    <property type="entry name" value="FAD-DEPENDENT OXIDOREDUCTASE"/>
    <property type="match status" value="1"/>
</dbReference>
<dbReference type="PANTHER" id="PTHR43031:SF1">
    <property type="entry name" value="PYRIDINE NUCLEOTIDE-DISULPHIDE OXIDOREDUCTASE"/>
    <property type="match status" value="1"/>
</dbReference>
<dbReference type="InterPro" id="IPR001455">
    <property type="entry name" value="TusA-like"/>
</dbReference>
<protein>
    <recommendedName>
        <fullName evidence="1">Rhodanese domain-containing protein</fullName>
    </recommendedName>
</protein>
<dbReference type="HOGENOM" id="CLU_1414564_0_0_9"/>
<dbReference type="InterPro" id="IPR036868">
    <property type="entry name" value="TusA-like_sf"/>
</dbReference>
<dbReference type="PROSITE" id="PS01148">
    <property type="entry name" value="UPF0033"/>
    <property type="match status" value="1"/>
</dbReference>
<dbReference type="SUPFAM" id="SSF52821">
    <property type="entry name" value="Rhodanese/Cell cycle control phosphatase"/>
    <property type="match status" value="1"/>
</dbReference>
<organism evidence="2 3">
    <name type="scientific">Paenibacillus mucilaginosus (strain KNP414)</name>
    <dbReference type="NCBI Taxonomy" id="1036673"/>
    <lineage>
        <taxon>Bacteria</taxon>
        <taxon>Bacillati</taxon>
        <taxon>Bacillota</taxon>
        <taxon>Bacilli</taxon>
        <taxon>Bacillales</taxon>
        <taxon>Paenibacillaceae</taxon>
        <taxon>Paenibacillus</taxon>
    </lineage>
</organism>
<evidence type="ECO:0000259" key="1">
    <source>
        <dbReference type="PROSITE" id="PS50206"/>
    </source>
</evidence>
<dbReference type="SMART" id="SM00450">
    <property type="entry name" value="RHOD"/>
    <property type="match status" value="1"/>
</dbReference>